<keyword evidence="1" id="KW-1133">Transmembrane helix</keyword>
<gene>
    <name evidence="2" type="ORF">METZ01_LOCUS50634</name>
</gene>
<accession>A0A381S155</accession>
<organism evidence="2">
    <name type="scientific">marine metagenome</name>
    <dbReference type="NCBI Taxonomy" id="408172"/>
    <lineage>
        <taxon>unclassified sequences</taxon>
        <taxon>metagenomes</taxon>
        <taxon>ecological metagenomes</taxon>
    </lineage>
</organism>
<keyword evidence="1" id="KW-0472">Membrane</keyword>
<sequence length="52" mass="6171">MYVIYCLITQKVWIRKVFAWRTRDEYPKIFLMNIIGGTLIAIWLIAGPLLID</sequence>
<dbReference type="AlphaFoldDB" id="A0A381S155"/>
<dbReference type="EMBL" id="UINC01002541">
    <property type="protein sequence ID" value="SUZ97780.1"/>
    <property type="molecule type" value="Genomic_DNA"/>
</dbReference>
<keyword evidence="1" id="KW-0812">Transmembrane</keyword>
<feature type="transmembrane region" description="Helical" evidence="1">
    <location>
        <begin position="30"/>
        <end position="51"/>
    </location>
</feature>
<reference evidence="2" key="1">
    <citation type="submission" date="2018-05" db="EMBL/GenBank/DDBJ databases">
        <authorList>
            <person name="Lanie J.A."/>
            <person name="Ng W.-L."/>
            <person name="Kazmierczak K.M."/>
            <person name="Andrzejewski T.M."/>
            <person name="Davidsen T.M."/>
            <person name="Wayne K.J."/>
            <person name="Tettelin H."/>
            <person name="Glass J.I."/>
            <person name="Rusch D."/>
            <person name="Podicherti R."/>
            <person name="Tsui H.-C.T."/>
            <person name="Winkler M.E."/>
        </authorList>
    </citation>
    <scope>NUCLEOTIDE SEQUENCE</scope>
</reference>
<protein>
    <recommendedName>
        <fullName evidence="3">NnrU domain-containing protein</fullName>
    </recommendedName>
</protein>
<evidence type="ECO:0008006" key="3">
    <source>
        <dbReference type="Google" id="ProtNLM"/>
    </source>
</evidence>
<evidence type="ECO:0000313" key="2">
    <source>
        <dbReference type="EMBL" id="SUZ97780.1"/>
    </source>
</evidence>
<proteinExistence type="predicted"/>
<name>A0A381S155_9ZZZZ</name>
<evidence type="ECO:0000256" key="1">
    <source>
        <dbReference type="SAM" id="Phobius"/>
    </source>
</evidence>